<accession>A0ABQ2H8C6</accession>
<keyword evidence="5" id="KW-0378">Hydrolase</keyword>
<evidence type="ECO:0000256" key="5">
    <source>
        <dbReference type="ARBA" id="ARBA00022801"/>
    </source>
</evidence>
<dbReference type="Gene3D" id="3.30.2310.20">
    <property type="entry name" value="RelE-like"/>
    <property type="match status" value="1"/>
</dbReference>
<dbReference type="InterPro" id="IPR035093">
    <property type="entry name" value="RelE/ParE_toxin_dom_sf"/>
</dbReference>
<dbReference type="PANTHER" id="PTHR38039:SF1">
    <property type="entry name" value="TOXIN YOEB"/>
    <property type="match status" value="1"/>
</dbReference>
<evidence type="ECO:0000313" key="7">
    <source>
        <dbReference type="EMBL" id="GGM58182.1"/>
    </source>
</evidence>
<keyword evidence="3" id="KW-0540">Nuclease</keyword>
<reference evidence="8" key="1">
    <citation type="journal article" date="2019" name="Int. J. Syst. Evol. Microbiol.">
        <title>The Global Catalogue of Microorganisms (GCM) 10K type strain sequencing project: providing services to taxonomists for standard genome sequencing and annotation.</title>
        <authorList>
            <consortium name="The Broad Institute Genomics Platform"/>
            <consortium name="The Broad Institute Genome Sequencing Center for Infectious Disease"/>
            <person name="Wu L."/>
            <person name="Ma J."/>
        </authorList>
    </citation>
    <scope>NUCLEOTIDE SEQUENCE [LARGE SCALE GENOMIC DNA]</scope>
    <source>
        <strain evidence="8">JCM 30531</strain>
    </source>
</reference>
<dbReference type="EMBL" id="BMPU01000006">
    <property type="protein sequence ID" value="GGM58182.1"/>
    <property type="molecule type" value="Genomic_DNA"/>
</dbReference>
<evidence type="ECO:0000256" key="2">
    <source>
        <dbReference type="ARBA" id="ARBA00022649"/>
    </source>
</evidence>
<comment type="caution">
    <text evidence="7">The sequence shown here is derived from an EMBL/GenBank/DDBJ whole genome shotgun (WGS) entry which is preliminary data.</text>
</comment>
<keyword evidence="8" id="KW-1185">Reference proteome</keyword>
<evidence type="ECO:0000313" key="8">
    <source>
        <dbReference type="Proteomes" id="UP000653477"/>
    </source>
</evidence>
<evidence type="ECO:0000256" key="1">
    <source>
        <dbReference type="ARBA" id="ARBA00008172"/>
    </source>
</evidence>
<protein>
    <recommendedName>
        <fullName evidence="6">Putative mRNA interferase YoeB</fullName>
    </recommendedName>
</protein>
<keyword evidence="4" id="KW-0255">Endonuclease</keyword>
<dbReference type="Proteomes" id="UP000653477">
    <property type="component" value="Unassembled WGS sequence"/>
</dbReference>
<dbReference type="NCBIfam" id="TIGR02385">
    <property type="entry name" value="RelE_StbE"/>
    <property type="match status" value="1"/>
</dbReference>
<dbReference type="PANTHER" id="PTHR38039">
    <property type="entry name" value="TOXIN YOEB"/>
    <property type="match status" value="1"/>
</dbReference>
<gene>
    <name evidence="7" type="ORF">GCM10007088_16370</name>
</gene>
<dbReference type="SUPFAM" id="SSF143011">
    <property type="entry name" value="RelE-like"/>
    <property type="match status" value="1"/>
</dbReference>
<dbReference type="Pfam" id="PF06769">
    <property type="entry name" value="YoeB_toxin"/>
    <property type="match status" value="1"/>
</dbReference>
<organism evidence="7 8">
    <name type="scientific">Porphyromonas pasteri</name>
    <dbReference type="NCBI Taxonomy" id="1583331"/>
    <lineage>
        <taxon>Bacteria</taxon>
        <taxon>Pseudomonadati</taxon>
        <taxon>Bacteroidota</taxon>
        <taxon>Bacteroidia</taxon>
        <taxon>Bacteroidales</taxon>
        <taxon>Porphyromonadaceae</taxon>
        <taxon>Porphyromonas</taxon>
    </lineage>
</organism>
<evidence type="ECO:0000256" key="6">
    <source>
        <dbReference type="ARBA" id="ARBA00030388"/>
    </source>
</evidence>
<dbReference type="NCBIfam" id="TIGR02116">
    <property type="entry name" value="toxin_Txe_YoeB"/>
    <property type="match status" value="1"/>
</dbReference>
<sequence>MYEVLYTDKATEGIRRLKRHEPQAYKKLLTLLVELQEHPLTGTGQVEPLKGNLAGYWSRRISRRHRLIYRVEEVCIQVIVVNTYDHDYSGE</sequence>
<keyword evidence="2" id="KW-1277">Toxin-antitoxin system</keyword>
<name>A0ABQ2H8C6_9PORP</name>
<comment type="similarity">
    <text evidence="1">Belongs to the YoeB family.</text>
</comment>
<dbReference type="RefSeq" id="WP_009433636.1">
    <property type="nucleotide sequence ID" value="NZ_BMPU01000006.1"/>
</dbReference>
<proteinExistence type="inferred from homology"/>
<dbReference type="InterPro" id="IPR009614">
    <property type="entry name" value="YoeB_toxin"/>
</dbReference>
<evidence type="ECO:0000256" key="3">
    <source>
        <dbReference type="ARBA" id="ARBA00022722"/>
    </source>
</evidence>
<dbReference type="InterPro" id="IPR007712">
    <property type="entry name" value="RelE/ParE_toxin"/>
</dbReference>
<evidence type="ECO:0000256" key="4">
    <source>
        <dbReference type="ARBA" id="ARBA00022759"/>
    </source>
</evidence>